<evidence type="ECO:0000256" key="5">
    <source>
        <dbReference type="ARBA" id="ARBA00023136"/>
    </source>
</evidence>
<organism evidence="8 9">
    <name type="scientific">Anaerocolumna jejuensis DSM 15929</name>
    <dbReference type="NCBI Taxonomy" id="1121322"/>
    <lineage>
        <taxon>Bacteria</taxon>
        <taxon>Bacillati</taxon>
        <taxon>Bacillota</taxon>
        <taxon>Clostridia</taxon>
        <taxon>Lachnospirales</taxon>
        <taxon>Lachnospiraceae</taxon>
        <taxon>Anaerocolumna</taxon>
    </lineage>
</organism>
<feature type="transmembrane region" description="Helical" evidence="6">
    <location>
        <begin position="381"/>
        <end position="401"/>
    </location>
</feature>
<keyword evidence="3 6" id="KW-0812">Transmembrane</keyword>
<feature type="transmembrane region" description="Helical" evidence="6">
    <location>
        <begin position="289"/>
        <end position="309"/>
    </location>
</feature>
<evidence type="ECO:0000256" key="2">
    <source>
        <dbReference type="ARBA" id="ARBA00022475"/>
    </source>
</evidence>
<feature type="domain" description="ABC3 transporter permease C-terminal" evidence="7">
    <location>
        <begin position="672"/>
        <end position="789"/>
    </location>
</feature>
<dbReference type="PANTHER" id="PTHR30287:SF2">
    <property type="entry name" value="BLL1001 PROTEIN"/>
    <property type="match status" value="1"/>
</dbReference>
<keyword evidence="4 6" id="KW-1133">Transmembrane helix</keyword>
<dbReference type="Proteomes" id="UP000184386">
    <property type="component" value="Unassembled WGS sequence"/>
</dbReference>
<feature type="transmembrane region" description="Helical" evidence="6">
    <location>
        <begin position="762"/>
        <end position="781"/>
    </location>
</feature>
<protein>
    <submittedName>
        <fullName evidence="8">Putative ABC transport system permease protein</fullName>
    </submittedName>
</protein>
<evidence type="ECO:0000259" key="7">
    <source>
        <dbReference type="Pfam" id="PF02687"/>
    </source>
</evidence>
<dbReference type="PANTHER" id="PTHR30287">
    <property type="entry name" value="MEMBRANE COMPONENT OF PREDICTED ABC SUPERFAMILY METABOLITE UPTAKE TRANSPORTER"/>
    <property type="match status" value="1"/>
</dbReference>
<sequence length="799" mass="90506">MKNPLNKRLPRELKHNLGRYLAVFLMMATVIAFISGFLVAAESAKRLYKDNLQKSAVEDGGFITASPLDSAAIKALEKLNIKVYEDFYRNYSFTGNFYSAISTAKTKTAAKTKPDSKAKAASDSGVTLRLLHERKEINRIQLIKGTMPEADSQIALDRLFAEYHGIQTGDTLVLDGKKYQISGLIAASDYSSLFENRTDIMFDVSTFGIAVVKDSTFQTFPAKELVSHYSFRYLDKPRSQAEKNKKSDEIIAKLNTKNAVLDYSLAENNQAISFAGDDLGSDIPMMKTLLYVIIVIMGFVFSVIAGNTVESEAPVIGTLLASGYRKHELICHYMAPAVIISVLSGLFGNLIGYTITVNFIKSMYYGSYSLPLYRTYWNGDAFLYTTVIPVALLVLITYISLRKKMSLTPLQFLRKELKGRKEKHAIKLPNFSFLNRFRLRIIFQNKSNYLVLFVGIFFASFILMWGLCIRPTINKYEEEVVNSEKSAYQYILKAPVEYEKGTGSQAASAEKQKTAPSLKKAPEKFTLTSMESYYKLAGKNIAVSVYGIEENSDYFQALPVKKNAEGVYLSENLLKKLGKKKGNTITLYDKFNDRSYQKKILGTYDYAGALSVFLPREGLNELIGKDTAYFNGYFSDEQLKLPTEYTASVITKDDMLKLGRQINKSMGPMIYIIFTMSIIIFLVLMYILTKVVIEKNAVSISFMKVFGYENKEINRIYLNSITYTVLASLLISLPLDTLCMKEIFKLIFIKMDGYFEFYMKPYQYAEIVLIGMAAYFTVNALHIRRIKRIRMADALKNRE</sequence>
<evidence type="ECO:0000256" key="3">
    <source>
        <dbReference type="ARBA" id="ARBA00022692"/>
    </source>
</evidence>
<dbReference type="STRING" id="1121322.SAMN02745136_04302"/>
<accession>A0A1M6YJG2</accession>
<feature type="domain" description="ABC3 transporter permease C-terminal" evidence="7">
    <location>
        <begin position="289"/>
        <end position="406"/>
    </location>
</feature>
<evidence type="ECO:0000313" key="9">
    <source>
        <dbReference type="Proteomes" id="UP000184386"/>
    </source>
</evidence>
<dbReference type="Pfam" id="PF02687">
    <property type="entry name" value="FtsX"/>
    <property type="match status" value="2"/>
</dbReference>
<dbReference type="AlphaFoldDB" id="A0A1M6YJG2"/>
<keyword evidence="2" id="KW-1003">Cell membrane</keyword>
<evidence type="ECO:0000256" key="6">
    <source>
        <dbReference type="SAM" id="Phobius"/>
    </source>
</evidence>
<dbReference type="GO" id="GO:0005886">
    <property type="term" value="C:plasma membrane"/>
    <property type="evidence" value="ECO:0007669"/>
    <property type="project" value="UniProtKB-SubCell"/>
</dbReference>
<gene>
    <name evidence="8" type="ORF">SAMN02745136_04302</name>
</gene>
<keyword evidence="5 6" id="KW-0472">Membrane</keyword>
<feature type="transmembrane region" description="Helical" evidence="6">
    <location>
        <begin position="669"/>
        <end position="693"/>
    </location>
</feature>
<evidence type="ECO:0000313" key="8">
    <source>
        <dbReference type="EMBL" id="SHL18396.1"/>
    </source>
</evidence>
<keyword evidence="9" id="KW-1185">Reference proteome</keyword>
<feature type="transmembrane region" description="Helical" evidence="6">
    <location>
        <begin position="714"/>
        <end position="735"/>
    </location>
</feature>
<dbReference type="InterPro" id="IPR003838">
    <property type="entry name" value="ABC3_permease_C"/>
</dbReference>
<dbReference type="RefSeq" id="WP_073279043.1">
    <property type="nucleotide sequence ID" value="NZ_FRAC01000025.1"/>
</dbReference>
<dbReference type="EMBL" id="FRAC01000025">
    <property type="protein sequence ID" value="SHL18396.1"/>
    <property type="molecule type" value="Genomic_DNA"/>
</dbReference>
<evidence type="ECO:0000256" key="4">
    <source>
        <dbReference type="ARBA" id="ARBA00022989"/>
    </source>
</evidence>
<feature type="transmembrane region" description="Helical" evidence="6">
    <location>
        <begin position="448"/>
        <end position="467"/>
    </location>
</feature>
<dbReference type="InterPro" id="IPR038766">
    <property type="entry name" value="Membrane_comp_ABC_pdt"/>
</dbReference>
<feature type="transmembrane region" description="Helical" evidence="6">
    <location>
        <begin position="330"/>
        <end position="355"/>
    </location>
</feature>
<name>A0A1M6YJG2_9FIRM</name>
<reference evidence="8 9" key="1">
    <citation type="submission" date="2016-11" db="EMBL/GenBank/DDBJ databases">
        <authorList>
            <person name="Jaros S."/>
            <person name="Januszkiewicz K."/>
            <person name="Wedrychowicz H."/>
        </authorList>
    </citation>
    <scope>NUCLEOTIDE SEQUENCE [LARGE SCALE GENOMIC DNA]</scope>
    <source>
        <strain evidence="8 9">DSM 15929</strain>
    </source>
</reference>
<comment type="subcellular location">
    <subcellularLocation>
        <location evidence="1">Cell membrane</location>
        <topology evidence="1">Multi-pass membrane protein</topology>
    </subcellularLocation>
</comment>
<feature type="transmembrane region" description="Helical" evidence="6">
    <location>
        <begin position="20"/>
        <end position="41"/>
    </location>
</feature>
<evidence type="ECO:0000256" key="1">
    <source>
        <dbReference type="ARBA" id="ARBA00004651"/>
    </source>
</evidence>
<proteinExistence type="predicted"/>